<name>A0AAD5C3D7_AMBAR</name>
<comment type="caution">
    <text evidence="1">The sequence shown here is derived from an EMBL/GenBank/DDBJ whole genome shotgun (WGS) entry which is preliminary data.</text>
</comment>
<organism evidence="1 2">
    <name type="scientific">Ambrosia artemisiifolia</name>
    <name type="common">Common ragweed</name>
    <dbReference type="NCBI Taxonomy" id="4212"/>
    <lineage>
        <taxon>Eukaryota</taxon>
        <taxon>Viridiplantae</taxon>
        <taxon>Streptophyta</taxon>
        <taxon>Embryophyta</taxon>
        <taxon>Tracheophyta</taxon>
        <taxon>Spermatophyta</taxon>
        <taxon>Magnoliopsida</taxon>
        <taxon>eudicotyledons</taxon>
        <taxon>Gunneridae</taxon>
        <taxon>Pentapetalae</taxon>
        <taxon>asterids</taxon>
        <taxon>campanulids</taxon>
        <taxon>Asterales</taxon>
        <taxon>Asteraceae</taxon>
        <taxon>Asteroideae</taxon>
        <taxon>Heliantheae alliance</taxon>
        <taxon>Heliantheae</taxon>
        <taxon>Ambrosia</taxon>
    </lineage>
</organism>
<dbReference type="Proteomes" id="UP001206925">
    <property type="component" value="Unassembled WGS sequence"/>
</dbReference>
<sequence length="108" mass="12157">MNDATQTKLLFLKPSLYPLTTHNTQFNNSISYRSLPLPLYSRSLPLPYVTVVNGALEYLAKDLVQDGLLVLFLLVRLLVPSQEGLLLTNLEERPFLSYINGHWGGITP</sequence>
<dbReference type="AlphaFoldDB" id="A0AAD5C3D7"/>
<proteinExistence type="predicted"/>
<evidence type="ECO:0000313" key="1">
    <source>
        <dbReference type="EMBL" id="KAI7734265.1"/>
    </source>
</evidence>
<keyword evidence="2" id="KW-1185">Reference proteome</keyword>
<dbReference type="EMBL" id="JAMZMK010009773">
    <property type="protein sequence ID" value="KAI7734265.1"/>
    <property type="molecule type" value="Genomic_DNA"/>
</dbReference>
<protein>
    <submittedName>
        <fullName evidence="1">Uncharacterized protein</fullName>
    </submittedName>
</protein>
<reference evidence="1" key="1">
    <citation type="submission" date="2022-06" db="EMBL/GenBank/DDBJ databases">
        <title>Uncovering the hologenomic basis of an extraordinary plant invasion.</title>
        <authorList>
            <person name="Bieker V.C."/>
            <person name="Martin M.D."/>
            <person name="Gilbert T."/>
            <person name="Hodgins K."/>
            <person name="Battlay P."/>
            <person name="Petersen B."/>
            <person name="Wilson J."/>
        </authorList>
    </citation>
    <scope>NUCLEOTIDE SEQUENCE</scope>
    <source>
        <strain evidence="1">AA19_3_7</strain>
        <tissue evidence="1">Leaf</tissue>
    </source>
</reference>
<evidence type="ECO:0000313" key="2">
    <source>
        <dbReference type="Proteomes" id="UP001206925"/>
    </source>
</evidence>
<accession>A0AAD5C3D7</accession>
<gene>
    <name evidence="1" type="ORF">M8C21_007474</name>
</gene>